<dbReference type="InterPro" id="IPR054545">
    <property type="entry name" value="ApeI-like"/>
</dbReference>
<keyword evidence="3" id="KW-1185">Reference proteome</keyword>
<dbReference type="InterPro" id="IPR016962">
    <property type="entry name" value="Dehydrase_ECs4332_prd"/>
</dbReference>
<dbReference type="RefSeq" id="WP_132922871.1">
    <property type="nucleotide sequence ID" value="NZ_SJOI01000001.1"/>
</dbReference>
<proteinExistence type="predicted"/>
<comment type="caution">
    <text evidence="2">The sequence shown here is derived from an EMBL/GenBank/DDBJ whole genome shotgun (WGS) entry which is preliminary data.</text>
</comment>
<evidence type="ECO:0000259" key="1">
    <source>
        <dbReference type="Pfam" id="PF22818"/>
    </source>
</evidence>
<gene>
    <name evidence="2" type="ORF">EZJ58_2163</name>
</gene>
<reference evidence="2 3" key="1">
    <citation type="submission" date="2019-02" db="EMBL/GenBank/DDBJ databases">
        <title>Investigation of anaerobic lignin degradation for improved lignocellulosic biofuels.</title>
        <authorList>
            <person name="Deangelis K."/>
        </authorList>
    </citation>
    <scope>NUCLEOTIDE SEQUENCE [LARGE SCALE GENOMIC DNA]</scope>
    <source>
        <strain evidence="2 3">159R</strain>
    </source>
</reference>
<dbReference type="Gene3D" id="3.10.129.10">
    <property type="entry name" value="Hotdog Thioesterase"/>
    <property type="match status" value="1"/>
</dbReference>
<dbReference type="Proteomes" id="UP000294555">
    <property type="component" value="Unassembled WGS sequence"/>
</dbReference>
<dbReference type="SUPFAM" id="SSF54637">
    <property type="entry name" value="Thioesterase/thiol ester dehydrase-isomerase"/>
    <property type="match status" value="1"/>
</dbReference>
<evidence type="ECO:0000313" key="2">
    <source>
        <dbReference type="EMBL" id="TCL04061.1"/>
    </source>
</evidence>
<dbReference type="AlphaFoldDB" id="A0A4R1NEE8"/>
<accession>A0A4R1NEE8</accession>
<organism evidence="2 3">
    <name type="scientific">Sodalis ligni</name>
    <dbReference type="NCBI Taxonomy" id="2697027"/>
    <lineage>
        <taxon>Bacteria</taxon>
        <taxon>Pseudomonadati</taxon>
        <taxon>Pseudomonadota</taxon>
        <taxon>Gammaproteobacteria</taxon>
        <taxon>Enterobacterales</taxon>
        <taxon>Bruguierivoracaceae</taxon>
        <taxon>Sodalis</taxon>
    </lineage>
</organism>
<name>A0A4R1NEE8_9GAMM</name>
<dbReference type="InterPro" id="IPR029069">
    <property type="entry name" value="HotDog_dom_sf"/>
</dbReference>
<feature type="domain" description="ApeI dehydratase-like" evidence="1">
    <location>
        <begin position="11"/>
        <end position="110"/>
    </location>
</feature>
<dbReference type="EMBL" id="SJOI01000001">
    <property type="protein sequence ID" value="TCL04061.1"/>
    <property type="molecule type" value="Genomic_DNA"/>
</dbReference>
<dbReference type="Pfam" id="PF22818">
    <property type="entry name" value="ApeI-like"/>
    <property type="match status" value="1"/>
</dbReference>
<protein>
    <submittedName>
        <fullName evidence="2">FabA-like protein</fullName>
    </submittedName>
</protein>
<sequence>MRPVELSRHIDGRQAELCLRVDGDLFWFQGHFPGYPLLPGMAQLDWVLLYGDELLAPGWLFSAVESIKFQRPILPGSILRLKMAWQEEKHLLAFSYAIVLEETEQMASSGKISLCR</sequence>
<evidence type="ECO:0000313" key="3">
    <source>
        <dbReference type="Proteomes" id="UP000294555"/>
    </source>
</evidence>
<dbReference type="PIRSF" id="PIRSF030962">
    <property type="entry name" value="Dehydrase_ECs4332_prd"/>
    <property type="match status" value="1"/>
</dbReference>
<dbReference type="OrthoDB" id="9812842at2"/>